<reference evidence="2" key="1">
    <citation type="submission" date="2022-11" db="UniProtKB">
        <authorList>
            <consortium name="WormBaseParasite"/>
        </authorList>
    </citation>
    <scope>IDENTIFICATION</scope>
</reference>
<organism evidence="1 2">
    <name type="scientific">Panagrolaimus sp. PS1159</name>
    <dbReference type="NCBI Taxonomy" id="55785"/>
    <lineage>
        <taxon>Eukaryota</taxon>
        <taxon>Metazoa</taxon>
        <taxon>Ecdysozoa</taxon>
        <taxon>Nematoda</taxon>
        <taxon>Chromadorea</taxon>
        <taxon>Rhabditida</taxon>
        <taxon>Tylenchina</taxon>
        <taxon>Panagrolaimomorpha</taxon>
        <taxon>Panagrolaimoidea</taxon>
        <taxon>Panagrolaimidae</taxon>
        <taxon>Panagrolaimus</taxon>
    </lineage>
</organism>
<name>A0AC35FQX3_9BILA</name>
<evidence type="ECO:0000313" key="2">
    <source>
        <dbReference type="WBParaSite" id="PS1159_v2.g19989.t1"/>
    </source>
</evidence>
<dbReference type="Proteomes" id="UP000887580">
    <property type="component" value="Unplaced"/>
</dbReference>
<proteinExistence type="predicted"/>
<accession>A0AC35FQX3</accession>
<protein>
    <submittedName>
        <fullName evidence="2">BTB domain-containing protein</fullName>
    </submittedName>
</protein>
<evidence type="ECO:0000313" key="1">
    <source>
        <dbReference type="Proteomes" id="UP000887580"/>
    </source>
</evidence>
<dbReference type="WBParaSite" id="PS1159_v2.g19989.t1">
    <property type="protein sequence ID" value="PS1159_v2.g19989.t1"/>
    <property type="gene ID" value="PS1159_v2.g19989"/>
</dbReference>
<sequence>MECAVAMDWIVDEKNYLSFLYVPTSFIDGGYCIRIFVNEMKYDSKEKYVFFFLDLSEEHLIDANVTLSIASANFCDNFTFEYDSRVTNHISHESFFDPKNGYFQNGKLTVQLRGSLTYIIRKTHEIKSIKNVGEILWKIDGKDFTIELDDGEIKAHKFVL</sequence>